<comment type="caution">
    <text evidence="1">The sequence shown here is derived from an EMBL/GenBank/DDBJ whole genome shotgun (WGS) entry which is preliminary data.</text>
</comment>
<dbReference type="GO" id="GO:0016740">
    <property type="term" value="F:transferase activity"/>
    <property type="evidence" value="ECO:0007669"/>
    <property type="project" value="UniProtKB-KW"/>
</dbReference>
<name>A0ABR9VN82_9SYNC</name>
<keyword evidence="2" id="KW-1185">Reference proteome</keyword>
<dbReference type="EMBL" id="JADEVV010000005">
    <property type="protein sequence ID" value="MBE9252809.1"/>
    <property type="molecule type" value="Genomic_DNA"/>
</dbReference>
<dbReference type="PANTHER" id="PTHR38134">
    <property type="entry name" value="SLR1395 PROTEIN"/>
    <property type="match status" value="1"/>
</dbReference>
<dbReference type="Proteomes" id="UP000658720">
    <property type="component" value="Unassembled WGS sequence"/>
</dbReference>
<dbReference type="InterPro" id="IPR053205">
    <property type="entry name" value="GHMP_kinase_L-arabinokinase"/>
</dbReference>
<keyword evidence="1" id="KW-0808">Transferase</keyword>
<reference evidence="1 2" key="1">
    <citation type="submission" date="2020-10" db="EMBL/GenBank/DDBJ databases">
        <authorList>
            <person name="Castelo-Branco R."/>
            <person name="Eusebio N."/>
            <person name="Adriana R."/>
            <person name="Vieira A."/>
            <person name="Brugerolle De Fraissinette N."/>
            <person name="Rezende De Castro R."/>
            <person name="Schneider M.P."/>
            <person name="Vasconcelos V."/>
            <person name="Leao P.N."/>
        </authorList>
    </citation>
    <scope>NUCLEOTIDE SEQUENCE [LARGE SCALE GENOMIC DNA]</scope>
    <source>
        <strain evidence="1 2">LEGE 00031</strain>
    </source>
</reference>
<accession>A0ABR9VN82</accession>
<dbReference type="RefSeq" id="WP_194018847.1">
    <property type="nucleotide sequence ID" value="NZ_JADEVV010000005.1"/>
</dbReference>
<evidence type="ECO:0000313" key="2">
    <source>
        <dbReference type="Proteomes" id="UP000658720"/>
    </source>
</evidence>
<protein>
    <submittedName>
        <fullName evidence="1">Glycosyl transferase</fullName>
    </submittedName>
</protein>
<organism evidence="1 2">
    <name type="scientific">Synechocystis salina LEGE 00031</name>
    <dbReference type="NCBI Taxonomy" id="1828736"/>
    <lineage>
        <taxon>Bacteria</taxon>
        <taxon>Bacillati</taxon>
        <taxon>Cyanobacteriota</taxon>
        <taxon>Cyanophyceae</taxon>
        <taxon>Synechococcales</taxon>
        <taxon>Merismopediaceae</taxon>
        <taxon>Synechocystis</taxon>
    </lineage>
</organism>
<dbReference type="PANTHER" id="PTHR38134:SF2">
    <property type="entry name" value="GALACTOKINASE"/>
    <property type="match status" value="1"/>
</dbReference>
<sequence>MKRPTLYCAITGHGFGHAVRTACIARRVQELCPDVLVIMATRSPRWLLECYLEKPFIHRPVAFDVGVVQADSLQMDENATRQALENIYRRENTLVATESNYLRNNRVDLVLADIPALAVAIAHRADLPCWMSSNFGWNFIYRDWGDEFGEVIEKIERDYRQCDLLFQLPLAEPMEIFPRKIATGLLGGDPRYSEQILKEKFAIKTTKDKTILLTFGGLGLEAIPYQVLTKFPDYQFITFDAQAPRLDNLIIIKDKTYRPVDLMPLCGRIFSKPGFGTFAEALKWEVPIISLTRDGFAEAQVLLAGLQNYGEHQIVPHQQFFAGKWDFLLENPKKPRLTQKLDKHGDRQIAEKIVAQIS</sequence>
<gene>
    <name evidence="1" type="ORF">IQ217_02845</name>
</gene>
<evidence type="ECO:0000313" key="1">
    <source>
        <dbReference type="EMBL" id="MBE9252809.1"/>
    </source>
</evidence>
<proteinExistence type="predicted"/>
<dbReference type="SUPFAM" id="SSF53756">
    <property type="entry name" value="UDP-Glycosyltransferase/glycogen phosphorylase"/>
    <property type="match status" value="1"/>
</dbReference>